<dbReference type="OrthoDB" id="7842515at2"/>
<organism evidence="2 3">
    <name type="scientific">Oharaeibacter diazotrophicus</name>
    <dbReference type="NCBI Taxonomy" id="1920512"/>
    <lineage>
        <taxon>Bacteria</taxon>
        <taxon>Pseudomonadati</taxon>
        <taxon>Pseudomonadota</taxon>
        <taxon>Alphaproteobacteria</taxon>
        <taxon>Hyphomicrobiales</taxon>
        <taxon>Pleomorphomonadaceae</taxon>
        <taxon>Oharaeibacter</taxon>
    </lineage>
</organism>
<keyword evidence="1" id="KW-0472">Membrane</keyword>
<feature type="transmembrane region" description="Helical" evidence="1">
    <location>
        <begin position="182"/>
        <end position="205"/>
    </location>
</feature>
<dbReference type="Proteomes" id="UP000294547">
    <property type="component" value="Unassembled WGS sequence"/>
</dbReference>
<comment type="caution">
    <text evidence="2">The sequence shown here is derived from an EMBL/GenBank/DDBJ whole genome shotgun (WGS) entry which is preliminary data.</text>
</comment>
<gene>
    <name evidence="2" type="ORF">EDD54_3578</name>
</gene>
<accession>A0A4R6R8G2</accession>
<reference evidence="2 3" key="1">
    <citation type="submission" date="2019-03" db="EMBL/GenBank/DDBJ databases">
        <title>Genomic Encyclopedia of Type Strains, Phase IV (KMG-IV): sequencing the most valuable type-strain genomes for metagenomic binning, comparative biology and taxonomic classification.</title>
        <authorList>
            <person name="Goeker M."/>
        </authorList>
    </citation>
    <scope>NUCLEOTIDE SEQUENCE [LARGE SCALE GENOMIC DNA]</scope>
    <source>
        <strain evidence="2 3">DSM 102969</strain>
    </source>
</reference>
<protein>
    <recommendedName>
        <fullName evidence="4">Oligosaccharide repeat unit polymerase</fullName>
    </recommendedName>
</protein>
<evidence type="ECO:0000256" key="1">
    <source>
        <dbReference type="SAM" id="Phobius"/>
    </source>
</evidence>
<feature type="transmembrane region" description="Helical" evidence="1">
    <location>
        <begin position="236"/>
        <end position="252"/>
    </location>
</feature>
<sequence>MVQGDVIRPATWEVIGLGLLTLGYLLSREMFDEGGMAVVNVVGPGLFGLILCGGALRIALIDRKALWLPYFWFRLSCGIYFGLGTSVRAVFNDLTNHIIDSYYWIQPSELFKVNVICSAGGFLFYLTSFLIHSVWPFAPKPPTGENRSRLLFLCAATYCTIGYTLKFAVVVPYTFVNTDPTALPGIVLNLTHAASVGLFLLTVWCARYARRLLFVPTLLLCADMLLGSLQLAKVNVLLPLILYLLGLVMTWWSPRTLIAAAAVVWVTFLTLVPAVQYGRAELERRTGSINIGTVSDRLEILGNYMNDTSAYVERSREYNSLSRMYYAHVMAASVTSYDNGNPGYSLYNVLTVLIPRSLWPEKPVYNVGATFNLMVIGDDNSSTWMGLFAEAYWNFGWWGLPIMLIPLALGYEVASRLVYDILQRERWLHFPVVMLSAWCGMRSDSDFATTQFAMLTVVFVLMAILDKVEPAVLGFIGATARRAPVAGA</sequence>
<keyword evidence="3" id="KW-1185">Reference proteome</keyword>
<evidence type="ECO:0000313" key="3">
    <source>
        <dbReference type="Proteomes" id="UP000294547"/>
    </source>
</evidence>
<feature type="transmembrane region" description="Helical" evidence="1">
    <location>
        <begin position="111"/>
        <end position="138"/>
    </location>
</feature>
<name>A0A4R6R8G2_9HYPH</name>
<feature type="transmembrane region" description="Helical" evidence="1">
    <location>
        <begin position="449"/>
        <end position="465"/>
    </location>
</feature>
<feature type="transmembrane region" description="Helical" evidence="1">
    <location>
        <begin position="395"/>
        <end position="414"/>
    </location>
</feature>
<evidence type="ECO:0000313" key="2">
    <source>
        <dbReference type="EMBL" id="TDP82311.1"/>
    </source>
</evidence>
<dbReference type="RefSeq" id="WP_126539572.1">
    <property type="nucleotide sequence ID" value="NZ_BSPM01000007.1"/>
</dbReference>
<feature type="transmembrane region" description="Helical" evidence="1">
    <location>
        <begin position="150"/>
        <end position="176"/>
    </location>
</feature>
<proteinExistence type="predicted"/>
<feature type="transmembrane region" description="Helical" evidence="1">
    <location>
        <begin position="257"/>
        <end position="275"/>
    </location>
</feature>
<feature type="transmembrane region" description="Helical" evidence="1">
    <location>
        <begin position="37"/>
        <end position="59"/>
    </location>
</feature>
<keyword evidence="1" id="KW-0812">Transmembrane</keyword>
<keyword evidence="1" id="KW-1133">Transmembrane helix</keyword>
<dbReference type="EMBL" id="SNXY01000010">
    <property type="protein sequence ID" value="TDP82311.1"/>
    <property type="molecule type" value="Genomic_DNA"/>
</dbReference>
<evidence type="ECO:0008006" key="4">
    <source>
        <dbReference type="Google" id="ProtNLM"/>
    </source>
</evidence>
<feature type="transmembrane region" description="Helical" evidence="1">
    <location>
        <begin position="12"/>
        <end position="31"/>
    </location>
</feature>
<dbReference type="AlphaFoldDB" id="A0A4R6R8G2"/>